<feature type="short sequence motif" description="HXTX 1" evidence="2">
    <location>
        <begin position="49"/>
        <end position="52"/>
    </location>
</feature>
<evidence type="ECO:0000256" key="1">
    <source>
        <dbReference type="ARBA" id="ARBA00022801"/>
    </source>
</evidence>
<dbReference type="GO" id="GO:0016874">
    <property type="term" value="F:ligase activity"/>
    <property type="evidence" value="ECO:0007669"/>
    <property type="project" value="UniProtKB-KW"/>
</dbReference>
<name>A0A7W5TVI3_9MICC</name>
<dbReference type="Proteomes" id="UP000547528">
    <property type="component" value="Unassembled WGS sequence"/>
</dbReference>
<dbReference type="RefSeq" id="WP_183358461.1">
    <property type="nucleotide sequence ID" value="NZ_BAABKR010000016.1"/>
</dbReference>
<dbReference type="HAMAP" id="MF_01940">
    <property type="entry name" value="RNA_CPDase"/>
    <property type="match status" value="1"/>
</dbReference>
<keyword evidence="4" id="KW-0436">Ligase</keyword>
<reference evidence="4 5" key="1">
    <citation type="submission" date="2020-08" db="EMBL/GenBank/DDBJ databases">
        <title>Sequencing the genomes of 1000 actinobacteria strains.</title>
        <authorList>
            <person name="Klenk H.-P."/>
        </authorList>
    </citation>
    <scope>NUCLEOTIDE SEQUENCE [LARGE SCALE GENOMIC DNA]</scope>
    <source>
        <strain evidence="4 5">DSM 28238</strain>
    </source>
</reference>
<gene>
    <name evidence="4" type="ORF">FHX47_001668</name>
</gene>
<comment type="caution">
    <text evidence="4">The sequence shown here is derived from an EMBL/GenBank/DDBJ whole genome shotgun (WGS) entry which is preliminary data.</text>
</comment>
<comment type="similarity">
    <text evidence="2">Belongs to the 2H phosphoesterase superfamily. ThpR family.</text>
</comment>
<dbReference type="AlphaFoldDB" id="A0A7W5TVI3"/>
<organism evidence="4 5">
    <name type="scientific">Garicola koreensis</name>
    <dbReference type="NCBI Taxonomy" id="1262554"/>
    <lineage>
        <taxon>Bacteria</taxon>
        <taxon>Bacillati</taxon>
        <taxon>Actinomycetota</taxon>
        <taxon>Actinomycetes</taxon>
        <taxon>Micrococcales</taxon>
        <taxon>Micrococcaceae</taxon>
        <taxon>Garicola</taxon>
    </lineage>
</organism>
<dbReference type="Gene3D" id="3.90.1140.10">
    <property type="entry name" value="Cyclic phosphodiesterase"/>
    <property type="match status" value="1"/>
</dbReference>
<feature type="short sequence motif" description="HXTX 2" evidence="2">
    <location>
        <begin position="147"/>
        <end position="150"/>
    </location>
</feature>
<evidence type="ECO:0000259" key="3">
    <source>
        <dbReference type="Pfam" id="PF02834"/>
    </source>
</evidence>
<dbReference type="EMBL" id="JACIBT010000006">
    <property type="protein sequence ID" value="MBB3668039.1"/>
    <property type="molecule type" value="Genomic_DNA"/>
</dbReference>
<dbReference type="GO" id="GO:0008664">
    <property type="term" value="F:RNA 2',3'-cyclic 3'-phosphodiesterase activity"/>
    <property type="evidence" value="ECO:0007669"/>
    <property type="project" value="UniProtKB-EC"/>
</dbReference>
<dbReference type="InterPro" id="IPR014051">
    <property type="entry name" value="Phosphoesterase_HXTX"/>
</dbReference>
<feature type="domain" description="Phosphoesterase HXTX" evidence="3">
    <location>
        <begin position="40"/>
        <end position="93"/>
    </location>
</feature>
<dbReference type="SUPFAM" id="SSF55144">
    <property type="entry name" value="LigT-like"/>
    <property type="match status" value="1"/>
</dbReference>
<dbReference type="EC" id="3.1.4.58" evidence="2"/>
<comment type="catalytic activity">
    <reaction evidence="2">
        <text>a 3'-end 2',3'-cyclophospho-ribonucleotide-RNA + H2O = a 3'-end 2'-phospho-ribonucleotide-RNA + H(+)</text>
        <dbReference type="Rhea" id="RHEA:11828"/>
        <dbReference type="Rhea" id="RHEA-COMP:10464"/>
        <dbReference type="Rhea" id="RHEA-COMP:17353"/>
        <dbReference type="ChEBI" id="CHEBI:15377"/>
        <dbReference type="ChEBI" id="CHEBI:15378"/>
        <dbReference type="ChEBI" id="CHEBI:83064"/>
        <dbReference type="ChEBI" id="CHEBI:173113"/>
        <dbReference type="EC" id="3.1.4.58"/>
    </reaction>
</comment>
<accession>A0A7W5TVI3</accession>
<dbReference type="PANTHER" id="PTHR35561">
    <property type="entry name" value="RNA 2',3'-CYCLIC PHOSPHODIESTERASE"/>
    <property type="match status" value="1"/>
</dbReference>
<evidence type="ECO:0000313" key="5">
    <source>
        <dbReference type="Proteomes" id="UP000547528"/>
    </source>
</evidence>
<dbReference type="GO" id="GO:0004113">
    <property type="term" value="F:2',3'-cyclic-nucleotide 3'-phosphodiesterase activity"/>
    <property type="evidence" value="ECO:0007669"/>
    <property type="project" value="InterPro"/>
</dbReference>
<protein>
    <recommendedName>
        <fullName evidence="2">RNA 2',3'-cyclic phosphodiesterase</fullName>
        <shortName evidence="2">RNA 2',3'-CPDase</shortName>
        <ecNumber evidence="2">3.1.4.58</ecNumber>
    </recommendedName>
</protein>
<feature type="active site" description="Proton acceptor" evidence="2">
    <location>
        <position position="147"/>
    </location>
</feature>
<evidence type="ECO:0000256" key="2">
    <source>
        <dbReference type="HAMAP-Rule" id="MF_01940"/>
    </source>
</evidence>
<keyword evidence="1 2" id="KW-0378">Hydrolase</keyword>
<comment type="function">
    <text evidence="2">Hydrolyzes RNA 2',3'-cyclic phosphodiester to an RNA 2'-phosphomonoester.</text>
</comment>
<dbReference type="PANTHER" id="PTHR35561:SF1">
    <property type="entry name" value="RNA 2',3'-CYCLIC PHOSPHODIESTERASE"/>
    <property type="match status" value="1"/>
</dbReference>
<dbReference type="InterPro" id="IPR004175">
    <property type="entry name" value="RNA_CPDase"/>
</dbReference>
<evidence type="ECO:0000313" key="4">
    <source>
        <dbReference type="EMBL" id="MBB3668039.1"/>
    </source>
</evidence>
<proteinExistence type="inferred from homology"/>
<keyword evidence="5" id="KW-1185">Reference proteome</keyword>
<sequence length="210" mass="22635">MRLFAALMLPATAAEHLQMAVRSVDATAPHPTAGRGRPLLRWVPYEQRHITLAFYGEVPAGAVDELIAELAAAVAEVPPFPLRIRGAGVFTRRTLWAGVQYAPGEQASAGAPHLSPLLELMRISETIGSGYARSPEAVSQRDRRRAHVTLARARSRGDGEEQLRTRAEALAVYEGPTWTVTEAHLVLSELGQGKSGTPLYTTQAELPLAG</sequence>
<feature type="active site" description="Proton donor" evidence="2">
    <location>
        <position position="49"/>
    </location>
</feature>
<dbReference type="Pfam" id="PF02834">
    <property type="entry name" value="LigT_PEase"/>
    <property type="match status" value="1"/>
</dbReference>
<dbReference type="InterPro" id="IPR009097">
    <property type="entry name" value="Cyclic_Pdiesterase"/>
</dbReference>